<proteinExistence type="predicted"/>
<dbReference type="PANTHER" id="PTHR30419:SF31">
    <property type="entry name" value="BLR3139 PROTEIN"/>
    <property type="match status" value="1"/>
</dbReference>
<dbReference type="GO" id="GO:0005829">
    <property type="term" value="C:cytosol"/>
    <property type="evidence" value="ECO:0007669"/>
    <property type="project" value="TreeGrafter"/>
</dbReference>
<organism evidence="2 3">
    <name type="scientific">Gordonia iterans</name>
    <dbReference type="NCBI Taxonomy" id="1004901"/>
    <lineage>
        <taxon>Bacteria</taxon>
        <taxon>Bacillati</taxon>
        <taxon>Actinomycetota</taxon>
        <taxon>Actinomycetes</taxon>
        <taxon>Mycobacteriales</taxon>
        <taxon>Gordoniaceae</taxon>
        <taxon>Gordonia</taxon>
    </lineage>
</organism>
<dbReference type="GO" id="GO:0006355">
    <property type="term" value="P:regulation of DNA-templated transcription"/>
    <property type="evidence" value="ECO:0007669"/>
    <property type="project" value="TreeGrafter"/>
</dbReference>
<dbReference type="CDD" id="cd05466">
    <property type="entry name" value="PBP2_LTTR_substrate"/>
    <property type="match status" value="1"/>
</dbReference>
<evidence type="ECO:0000259" key="1">
    <source>
        <dbReference type="Pfam" id="PF03466"/>
    </source>
</evidence>
<dbReference type="InterPro" id="IPR050950">
    <property type="entry name" value="HTH-type_LysR_regulators"/>
</dbReference>
<dbReference type="SUPFAM" id="SSF53850">
    <property type="entry name" value="Periplasmic binding protein-like II"/>
    <property type="match status" value="1"/>
</dbReference>
<dbReference type="InterPro" id="IPR005119">
    <property type="entry name" value="LysR_subst-bd"/>
</dbReference>
<evidence type="ECO:0000313" key="3">
    <source>
        <dbReference type="Proteomes" id="UP000239814"/>
    </source>
</evidence>
<dbReference type="OrthoDB" id="3181812at2"/>
<reference evidence="2 3" key="1">
    <citation type="submission" date="2018-03" db="EMBL/GenBank/DDBJ databases">
        <title>Characteristics and genome of n-alkane degrading marine bacteria Gordonia iterans isolated from crude oil contaminated in Tae-an, South Korea.</title>
        <authorList>
            <person name="Lee S.-S."/>
            <person name="Kim H."/>
        </authorList>
    </citation>
    <scope>NUCLEOTIDE SEQUENCE [LARGE SCALE GENOMIC DNA]</scope>
    <source>
        <strain evidence="2 3">Co17</strain>
    </source>
</reference>
<name>A0A2S0KD23_9ACTN</name>
<keyword evidence="3" id="KW-1185">Reference proteome</keyword>
<dbReference type="EMBL" id="CP027433">
    <property type="protein sequence ID" value="AVL99601.1"/>
    <property type="molecule type" value="Genomic_DNA"/>
</dbReference>
<evidence type="ECO:0000313" key="2">
    <source>
        <dbReference type="EMBL" id="AVL99601.1"/>
    </source>
</evidence>
<accession>A0A2S0KD23</accession>
<sequence>MQFRQLERIRRFQLDAGLIYPRGLDTSGTVVTPLYDEKLALVGVLGLLGDDPVPSWPTIAGLPLCLLQRGMRGRDLLDETVAAHDVQLDPRIETDSIAGLIALVRTGRWATIVPRTWVPETESEGLRCVLLAVAGAHVALVRADAEPASVLTAAFEREVRDARAVHS</sequence>
<dbReference type="Proteomes" id="UP000239814">
    <property type="component" value="Chromosome"/>
</dbReference>
<dbReference type="AlphaFoldDB" id="A0A2S0KD23"/>
<dbReference type="RefSeq" id="WP_105941336.1">
    <property type="nucleotide sequence ID" value="NZ_CP027433.1"/>
</dbReference>
<dbReference type="Pfam" id="PF03466">
    <property type="entry name" value="LysR_substrate"/>
    <property type="match status" value="1"/>
</dbReference>
<dbReference type="Gene3D" id="3.40.190.290">
    <property type="match status" value="1"/>
</dbReference>
<dbReference type="KEGG" id="git:C6V83_04200"/>
<gene>
    <name evidence="2" type="ORF">C6V83_04200</name>
</gene>
<protein>
    <recommendedName>
        <fullName evidence="1">LysR substrate-binding domain-containing protein</fullName>
    </recommendedName>
</protein>
<feature type="domain" description="LysR substrate-binding" evidence="1">
    <location>
        <begin position="4"/>
        <end position="162"/>
    </location>
</feature>
<dbReference type="PANTHER" id="PTHR30419">
    <property type="entry name" value="HTH-TYPE TRANSCRIPTIONAL REGULATOR YBHD"/>
    <property type="match status" value="1"/>
</dbReference>